<evidence type="ECO:0000256" key="1">
    <source>
        <dbReference type="ARBA" id="ARBA00006847"/>
    </source>
</evidence>
<dbReference type="OrthoDB" id="9810236at2"/>
<dbReference type="PATRIC" id="fig|61435.5.peg.495"/>
<keyword evidence="4" id="KW-0479">Metal-binding</keyword>
<dbReference type="GO" id="GO:0005524">
    <property type="term" value="F:ATP binding"/>
    <property type="evidence" value="ECO:0007669"/>
    <property type="project" value="UniProtKB-KW"/>
</dbReference>
<dbReference type="SUPFAM" id="SSF109604">
    <property type="entry name" value="HD-domain/PDEase-like"/>
    <property type="match status" value="1"/>
</dbReference>
<dbReference type="NCBIfam" id="TIGR01596">
    <property type="entry name" value="cas3_HD"/>
    <property type="match status" value="1"/>
</dbReference>
<keyword evidence="9" id="KW-0051">Antiviral defense</keyword>
<dbReference type="CDD" id="cd09641">
    <property type="entry name" value="Cas3''_I"/>
    <property type="match status" value="1"/>
</dbReference>
<feature type="domain" description="Helicase C-terminal" evidence="10">
    <location>
        <begin position="478"/>
        <end position="638"/>
    </location>
</feature>
<dbReference type="GO" id="GO:0004518">
    <property type="term" value="F:nuclease activity"/>
    <property type="evidence" value="ECO:0007669"/>
    <property type="project" value="UniProtKB-KW"/>
</dbReference>
<dbReference type="Pfam" id="PF18019">
    <property type="entry name" value="Cas3_HD"/>
    <property type="match status" value="1"/>
</dbReference>
<evidence type="ECO:0000256" key="5">
    <source>
        <dbReference type="ARBA" id="ARBA00022741"/>
    </source>
</evidence>
<feature type="domain" description="HD Cas3-type" evidence="11">
    <location>
        <begin position="14"/>
        <end position="216"/>
    </location>
</feature>
<dbReference type="InterPro" id="IPR014001">
    <property type="entry name" value="Helicase_ATP-bd"/>
</dbReference>
<dbReference type="GO" id="GO:0046872">
    <property type="term" value="F:metal ion binding"/>
    <property type="evidence" value="ECO:0007669"/>
    <property type="project" value="UniProtKB-KW"/>
</dbReference>
<dbReference type="InterPro" id="IPR006474">
    <property type="entry name" value="Helicase_Cas3_CRISPR-ass_core"/>
</dbReference>
<accession>A0A0V8M570</accession>
<dbReference type="GO" id="GO:0004386">
    <property type="term" value="F:helicase activity"/>
    <property type="evidence" value="ECO:0007669"/>
    <property type="project" value="UniProtKB-KW"/>
</dbReference>
<dbReference type="Pfam" id="PF22590">
    <property type="entry name" value="Cas3-like_C_2"/>
    <property type="match status" value="1"/>
</dbReference>
<keyword evidence="6" id="KW-0378">Hydrolase</keyword>
<dbReference type="Gene3D" id="1.10.3210.30">
    <property type="match status" value="1"/>
</dbReference>
<sequence length="806" mass="91072">MKESSKYIARYNPETERYQYVADHLLEVAIICSGFSSKIGLKNCGYVTGLLHDLGKYSAEFQKYIRINTGLRRVASSHTDFSCPKPDHSSAGGQYIRKALISGDTQAEIVAQAIAIAVFSHHTGLPDCIGLDGTDNLIFRFKKEDLKTHLSEVSGKMESQVKEKLNSHLQSEVYKQEFGQLVEAVQSLKESSCVSNIHLGLALRFLFSALIDADRLNAAGRKPLLKQIWNAQVKNLEDYLLTFKTDTPLNLIRQQVSDTCLKRSPEKPGLYKLSVPTGGGKTLSSLRFALHHAHKHSLERIFYIAPYTTILDQNATVIRQVLNVQAENPLILEHHSNILEDTGNPVNEQLAENWEAPIVLTTSVQFLETFYSNKTGCTRRLHNLAKSVVIFDEVQALPDEMIYLFNNAVNFLTRMCDSTVLLCTATQPPLDKVDDMKGTIYFSASAELAPNPNELYLKLNKRVKVENRCKDGGHTNEEVQNVIREQATQSKKILVVVNTKTQARELYASLKIEFANIYHLSTSMCPCHRRETLSKLKEKLESVEPSSRPLVCISTQLIEAGVDIDFEVVVRYLAGMDSITQSAGRCNRHFRQEQGLVILLNPAGETLKHLQDIETGKFITNRVLTEFATCPGTYQNHLLHPELLARYYHYYFFKQKNKMDYQEKINGISESILNMYSNQHNGVAAYNRINKEPPKLYFSQAFKTAGDYFKVIDNSAKGIIANCNSEAENIITRLCASQNITELNLLLKKAQQYSVNLFEYEFEKLAELKGLHETQPESGIFYLDKNFYNSETGVSAEPNQSAFTFF</sequence>
<comment type="similarity">
    <text evidence="2">In the central section; belongs to the CRISPR-associated helicase Cas3 family.</text>
</comment>
<dbReference type="PANTHER" id="PTHR24031">
    <property type="entry name" value="RNA HELICASE"/>
    <property type="match status" value="1"/>
</dbReference>
<evidence type="ECO:0000259" key="11">
    <source>
        <dbReference type="PROSITE" id="PS51643"/>
    </source>
</evidence>
<name>A0A0V8M570_9CHLR</name>
<dbReference type="SMART" id="SM00487">
    <property type="entry name" value="DEXDc"/>
    <property type="match status" value="1"/>
</dbReference>
<dbReference type="InterPro" id="IPR006483">
    <property type="entry name" value="CRISPR-assoc_Cas3_HD"/>
</dbReference>
<proteinExistence type="inferred from homology"/>
<keyword evidence="8" id="KW-0067">ATP-binding</keyword>
<evidence type="ECO:0000313" key="13">
    <source>
        <dbReference type="Proteomes" id="UP000053577"/>
    </source>
</evidence>
<dbReference type="InterPro" id="IPR038257">
    <property type="entry name" value="CRISPR-assoc_Cas3_HD_sf"/>
</dbReference>
<evidence type="ECO:0000256" key="9">
    <source>
        <dbReference type="ARBA" id="ARBA00023118"/>
    </source>
</evidence>
<evidence type="ECO:0000256" key="7">
    <source>
        <dbReference type="ARBA" id="ARBA00022806"/>
    </source>
</evidence>
<keyword evidence="7" id="KW-0347">Helicase</keyword>
<dbReference type="Proteomes" id="UP000053577">
    <property type="component" value="Unassembled WGS sequence"/>
</dbReference>
<evidence type="ECO:0000256" key="4">
    <source>
        <dbReference type="ARBA" id="ARBA00022723"/>
    </source>
</evidence>
<organism evidence="12 13">
    <name type="scientific">Dehalococcoides mccartyi</name>
    <dbReference type="NCBI Taxonomy" id="61435"/>
    <lineage>
        <taxon>Bacteria</taxon>
        <taxon>Bacillati</taxon>
        <taxon>Chloroflexota</taxon>
        <taxon>Dehalococcoidia</taxon>
        <taxon>Dehalococcoidales</taxon>
        <taxon>Dehalococcoidaceae</taxon>
        <taxon>Dehalococcoides</taxon>
    </lineage>
</organism>
<evidence type="ECO:0000313" key="12">
    <source>
        <dbReference type="EMBL" id="KSV18903.1"/>
    </source>
</evidence>
<dbReference type="AlphaFoldDB" id="A0A0V8M570"/>
<dbReference type="EMBL" id="JGYD01000002">
    <property type="protein sequence ID" value="KSV18903.1"/>
    <property type="molecule type" value="Genomic_DNA"/>
</dbReference>
<comment type="caution">
    <text evidence="12">The sequence shown here is derived from an EMBL/GenBank/DDBJ whole genome shotgun (WGS) entry which is preliminary data.</text>
</comment>
<dbReference type="GO" id="GO:0003676">
    <property type="term" value="F:nucleic acid binding"/>
    <property type="evidence" value="ECO:0007669"/>
    <property type="project" value="InterPro"/>
</dbReference>
<dbReference type="GO" id="GO:0051607">
    <property type="term" value="P:defense response to virus"/>
    <property type="evidence" value="ECO:0007669"/>
    <property type="project" value="UniProtKB-KW"/>
</dbReference>
<keyword evidence="5" id="KW-0547">Nucleotide-binding</keyword>
<dbReference type="Pfam" id="PF00270">
    <property type="entry name" value="DEAD"/>
    <property type="match status" value="1"/>
</dbReference>
<dbReference type="SUPFAM" id="SSF52540">
    <property type="entry name" value="P-loop containing nucleoside triphosphate hydrolases"/>
    <property type="match status" value="1"/>
</dbReference>
<reference evidence="12 13" key="1">
    <citation type="journal article" date="2015" name="Sci. Rep.">
        <title>A comparative genomics and reductive dehalogenase gene transcription study of two chloroethene-respiring bacteria, Dehalococcoides mccartyi strains MB and 11a.</title>
        <authorList>
            <person name="Low A."/>
            <person name="Shen Z."/>
            <person name="Cheng D."/>
            <person name="Rogers M.J."/>
            <person name="Lee P.K."/>
            <person name="He J."/>
        </authorList>
    </citation>
    <scope>NUCLEOTIDE SEQUENCE [LARGE SCALE GENOMIC DNA]</scope>
    <source>
        <strain evidence="12 13">MB</strain>
    </source>
</reference>
<dbReference type="Gene3D" id="3.40.50.300">
    <property type="entry name" value="P-loop containing nucleotide triphosphate hydrolases"/>
    <property type="match status" value="2"/>
</dbReference>
<evidence type="ECO:0000256" key="3">
    <source>
        <dbReference type="ARBA" id="ARBA00022722"/>
    </source>
</evidence>
<evidence type="ECO:0000259" key="10">
    <source>
        <dbReference type="PROSITE" id="PS51194"/>
    </source>
</evidence>
<evidence type="ECO:0000256" key="6">
    <source>
        <dbReference type="ARBA" id="ARBA00022801"/>
    </source>
</evidence>
<comment type="similarity">
    <text evidence="1">In the N-terminal section; belongs to the CRISPR-associated nuclease Cas3-HD family.</text>
</comment>
<dbReference type="RefSeq" id="WP_058292011.1">
    <property type="nucleotide sequence ID" value="NZ_JGYD01000002.1"/>
</dbReference>
<evidence type="ECO:0000256" key="2">
    <source>
        <dbReference type="ARBA" id="ARBA00009046"/>
    </source>
</evidence>
<dbReference type="PROSITE" id="PS51194">
    <property type="entry name" value="HELICASE_CTER"/>
    <property type="match status" value="1"/>
</dbReference>
<protein>
    <submittedName>
        <fullName evidence="12">CRISPR-associated protein</fullName>
    </submittedName>
</protein>
<dbReference type="InterPro" id="IPR011545">
    <property type="entry name" value="DEAD/DEAH_box_helicase_dom"/>
</dbReference>
<dbReference type="InterPro" id="IPR027417">
    <property type="entry name" value="P-loop_NTPase"/>
</dbReference>
<dbReference type="CDD" id="cd17930">
    <property type="entry name" value="DEXHc_cas3"/>
    <property type="match status" value="1"/>
</dbReference>
<dbReference type="PROSITE" id="PS51643">
    <property type="entry name" value="HD_CAS3"/>
    <property type="match status" value="1"/>
</dbReference>
<dbReference type="SMART" id="SM00490">
    <property type="entry name" value="HELICc"/>
    <property type="match status" value="1"/>
</dbReference>
<dbReference type="NCBIfam" id="TIGR01587">
    <property type="entry name" value="cas3_core"/>
    <property type="match status" value="1"/>
</dbReference>
<evidence type="ECO:0000256" key="8">
    <source>
        <dbReference type="ARBA" id="ARBA00022840"/>
    </source>
</evidence>
<keyword evidence="3" id="KW-0540">Nuclease</keyword>
<gene>
    <name evidence="12" type="ORF">DA01_02445</name>
</gene>
<dbReference type="InterPro" id="IPR054712">
    <property type="entry name" value="Cas3-like_dom"/>
</dbReference>
<dbReference type="InterPro" id="IPR001650">
    <property type="entry name" value="Helicase_C-like"/>
</dbReference>
<dbReference type="GO" id="GO:0016787">
    <property type="term" value="F:hydrolase activity"/>
    <property type="evidence" value="ECO:0007669"/>
    <property type="project" value="UniProtKB-KW"/>
</dbReference>